<dbReference type="AlphaFoldDB" id="A0A0D2N6H9"/>
<gene>
    <name evidence="1" type="ORF">MNEG_6442</name>
</gene>
<organism evidence="1 2">
    <name type="scientific">Monoraphidium neglectum</name>
    <dbReference type="NCBI Taxonomy" id="145388"/>
    <lineage>
        <taxon>Eukaryota</taxon>
        <taxon>Viridiplantae</taxon>
        <taxon>Chlorophyta</taxon>
        <taxon>core chlorophytes</taxon>
        <taxon>Chlorophyceae</taxon>
        <taxon>CS clade</taxon>
        <taxon>Sphaeropleales</taxon>
        <taxon>Selenastraceae</taxon>
        <taxon>Monoraphidium</taxon>
    </lineage>
</organism>
<dbReference type="RefSeq" id="XP_013900540.1">
    <property type="nucleotide sequence ID" value="XM_014045086.1"/>
</dbReference>
<dbReference type="EMBL" id="KK101263">
    <property type="protein sequence ID" value="KIZ01521.1"/>
    <property type="molecule type" value="Genomic_DNA"/>
</dbReference>
<evidence type="ECO:0008006" key="3">
    <source>
        <dbReference type="Google" id="ProtNLM"/>
    </source>
</evidence>
<evidence type="ECO:0000313" key="1">
    <source>
        <dbReference type="EMBL" id="KIZ01521.1"/>
    </source>
</evidence>
<dbReference type="Proteomes" id="UP000054498">
    <property type="component" value="Unassembled WGS sequence"/>
</dbReference>
<sequence>MPAVCTCRTRPDLSDRTLTPRLPNARCFARPACPAPTGDYKFLVAGSVGPSCTVAFSVEATPACDAAAAGKVKCSKVNINLQAPACNGIKLKKTDLYSGGGDDPTISNLPANKVFAPGKTTVRVDATDGRSKCSVRVNVKPCAPVCLSNLAPLTADAGKCKASKPSDPLSIVSGASLGPGATVTLSPSTFALGDRKVTATAKYPGGLSAKSSCIITVVDKDPPQIIASGSGNPCGFPRSSGGTGQACFGLKDIVKAKDGCGKAPTVTVVGCNATSNGANADCVAGSLPNGKPAVCVTYPAQGSGGVVIRTATVRVRAEDTSGNQSPVLAVPLTVYSSKPSPVPSGCKPK</sequence>
<keyword evidence="2" id="KW-1185">Reference proteome</keyword>
<proteinExistence type="predicted"/>
<dbReference type="STRING" id="145388.A0A0D2N6H9"/>
<accession>A0A0D2N6H9</accession>
<dbReference type="KEGG" id="mng:MNEG_6442"/>
<evidence type="ECO:0000313" key="2">
    <source>
        <dbReference type="Proteomes" id="UP000054498"/>
    </source>
</evidence>
<name>A0A0D2N6H9_9CHLO</name>
<protein>
    <recommendedName>
        <fullName evidence="3">HYR domain-containing protein</fullName>
    </recommendedName>
</protein>
<reference evidence="1 2" key="1">
    <citation type="journal article" date="2013" name="BMC Genomics">
        <title>Reconstruction of the lipid metabolism for the microalga Monoraphidium neglectum from its genome sequence reveals characteristics suitable for biofuel production.</title>
        <authorList>
            <person name="Bogen C."/>
            <person name="Al-Dilaimi A."/>
            <person name="Albersmeier A."/>
            <person name="Wichmann J."/>
            <person name="Grundmann M."/>
            <person name="Rupp O."/>
            <person name="Lauersen K.J."/>
            <person name="Blifernez-Klassen O."/>
            <person name="Kalinowski J."/>
            <person name="Goesmann A."/>
            <person name="Mussgnug J.H."/>
            <person name="Kruse O."/>
        </authorList>
    </citation>
    <scope>NUCLEOTIDE SEQUENCE [LARGE SCALE GENOMIC DNA]</scope>
    <source>
        <strain evidence="1 2">SAG 48.87</strain>
    </source>
</reference>
<dbReference type="GeneID" id="25739318"/>